<sequence>MGSRVLEITFFLTVLIVIPGIAIGASEQSADEMLQLAENAVKDGNYEHAYNLFMNASEKFAALGNEAEKKDALRQAKRMSWLFAEMNLNRTSADETIQEAFPQFTQEEREAFLEPGASIQFESDGQIYYYEGIARNIRFHNASLSQNYTRSLGESPFFDQISPFISAPRDKKNPLYLNHTFQGTGELSIPRNLLPDNGTLQVWYPLPVSIESQSDILVTSVQPEEYVVSEPVTTGDIGEVYLEIPLEKMMDDYVNVSVRLTFTTSPRILDLDPDAIPVYDTSDPLYQRYTKSQPNINVTPEIMALANQIVGDETNPYKKARLIYDYILQTLPYSNVPHAYLTAMSIPESEFVHYTGFGDCGTQSTYFAALCRAVGIPARAPGGYQIVPGHQGTHFWAEFYLPEYGWIPVDVTVADAADWAYNATPEQVTEYKDFFFGNLDPYRFTIQTDVDEPFSGEPNPDILFTAVHQNPSVVCTSSDSDVEMLGMIYSTYTFEDLTPE</sequence>
<dbReference type="HOGENOM" id="CLU_539281_0_0_2"/>
<evidence type="ECO:0000313" key="3">
    <source>
        <dbReference type="Proteomes" id="UP000001941"/>
    </source>
</evidence>
<evidence type="ECO:0000313" key="2">
    <source>
        <dbReference type="EMBL" id="ABD41286.1"/>
    </source>
</evidence>
<dbReference type="EMBL" id="CP000254">
    <property type="protein sequence ID" value="ABD41286.1"/>
    <property type="molecule type" value="Genomic_DNA"/>
</dbReference>
<protein>
    <submittedName>
        <fullName evidence="2">Transglutaminase-like protein</fullName>
    </submittedName>
</protein>
<gene>
    <name evidence="2" type="ordered locus">Mhun_1555</name>
</gene>
<dbReference type="GeneID" id="3923417"/>
<dbReference type="SUPFAM" id="SSF54001">
    <property type="entry name" value="Cysteine proteinases"/>
    <property type="match status" value="1"/>
</dbReference>
<dbReference type="PANTHER" id="PTHR38339">
    <property type="entry name" value="TRANSGLUTAMINASE DOMAIN PROTEIN"/>
    <property type="match status" value="1"/>
</dbReference>
<dbReference type="Pfam" id="PF01841">
    <property type="entry name" value="Transglut_core"/>
    <property type="match status" value="1"/>
</dbReference>
<proteinExistence type="predicted"/>
<dbReference type="SMART" id="SM00460">
    <property type="entry name" value="TGc"/>
    <property type="match status" value="1"/>
</dbReference>
<dbReference type="InterPro" id="IPR038765">
    <property type="entry name" value="Papain-like_cys_pep_sf"/>
</dbReference>
<dbReference type="eggNOG" id="arCOG02167">
    <property type="taxonomic scope" value="Archaea"/>
</dbReference>
<dbReference type="Gene3D" id="3.10.620.30">
    <property type="match status" value="1"/>
</dbReference>
<dbReference type="AlphaFoldDB" id="Q2FRI9"/>
<dbReference type="EnsemblBacteria" id="ABD41286">
    <property type="protein sequence ID" value="ABD41286"/>
    <property type="gene ID" value="Mhun_1555"/>
</dbReference>
<evidence type="ECO:0000259" key="1">
    <source>
        <dbReference type="SMART" id="SM00460"/>
    </source>
</evidence>
<keyword evidence="3" id="KW-1185">Reference proteome</keyword>
<dbReference type="InParanoid" id="Q2FRI9"/>
<dbReference type="OrthoDB" id="18481at2157"/>
<dbReference type="KEGG" id="mhu:Mhun_1555"/>
<name>Q2FRI9_METHJ</name>
<dbReference type="RefSeq" id="WP_011448551.1">
    <property type="nucleotide sequence ID" value="NC_007796.1"/>
</dbReference>
<accession>Q2FRI9</accession>
<reference evidence="3" key="1">
    <citation type="journal article" date="2016" name="Stand. Genomic Sci.">
        <title>Complete genome sequence of Methanospirillum hungatei type strain JF1.</title>
        <authorList>
            <person name="Gunsalus R.P."/>
            <person name="Cook L.E."/>
            <person name="Crable B."/>
            <person name="Rohlin L."/>
            <person name="McDonald E."/>
            <person name="Mouttaki H."/>
            <person name="Sieber J.R."/>
            <person name="Poweleit N."/>
            <person name="Zhou H."/>
            <person name="Lapidus A.L."/>
            <person name="Daligault H.E."/>
            <person name="Land M."/>
            <person name="Gilna P."/>
            <person name="Ivanova N."/>
            <person name="Kyrpides N."/>
            <person name="Culley D.E."/>
            <person name="McInerney M.J."/>
        </authorList>
    </citation>
    <scope>NUCLEOTIDE SEQUENCE [LARGE SCALE GENOMIC DNA]</scope>
    <source>
        <strain evidence="3">ATCC 27890 / DSM 864 / NBRC 100397 / JF-1</strain>
    </source>
</reference>
<dbReference type="Proteomes" id="UP000001941">
    <property type="component" value="Chromosome"/>
</dbReference>
<dbReference type="InterPro" id="IPR002931">
    <property type="entry name" value="Transglutaminase-like"/>
</dbReference>
<feature type="domain" description="Transglutaminase-like" evidence="1">
    <location>
        <begin position="352"/>
        <end position="413"/>
    </location>
</feature>
<dbReference type="STRING" id="323259.Mhun_1555"/>
<dbReference type="PANTHER" id="PTHR38339:SF1">
    <property type="entry name" value="TRANSGLUTAMINASE-LIKE DOMAIN-CONTAINING PROTEIN"/>
    <property type="match status" value="1"/>
</dbReference>
<organism evidence="2 3">
    <name type="scientific">Methanospirillum hungatei JF-1 (strain ATCC 27890 / DSM 864 / NBRC 100397 / JF-1)</name>
    <dbReference type="NCBI Taxonomy" id="323259"/>
    <lineage>
        <taxon>Archaea</taxon>
        <taxon>Methanobacteriati</taxon>
        <taxon>Methanobacteriota</taxon>
        <taxon>Stenosarchaea group</taxon>
        <taxon>Methanomicrobia</taxon>
        <taxon>Methanomicrobiales</taxon>
        <taxon>Methanospirillaceae</taxon>
        <taxon>Methanospirillum</taxon>
    </lineage>
</organism>